<feature type="compositionally biased region" description="Low complexity" evidence="3">
    <location>
        <begin position="904"/>
        <end position="914"/>
    </location>
</feature>
<feature type="compositionally biased region" description="Polar residues" evidence="3">
    <location>
        <begin position="1095"/>
        <end position="1123"/>
    </location>
</feature>
<accession>A0A286UQA0</accession>
<feature type="region of interest" description="Disordered" evidence="3">
    <location>
        <begin position="79"/>
        <end position="114"/>
    </location>
</feature>
<evidence type="ECO:0000256" key="2">
    <source>
        <dbReference type="ARBA" id="ARBA00013064"/>
    </source>
</evidence>
<dbReference type="Gene3D" id="3.90.190.10">
    <property type="entry name" value="Protein tyrosine phosphatase superfamily"/>
    <property type="match status" value="2"/>
</dbReference>
<dbReference type="PROSITE" id="PS50206">
    <property type="entry name" value="RHODANESE_3"/>
    <property type="match status" value="1"/>
</dbReference>
<feature type="compositionally biased region" description="Basic and acidic residues" evidence="3">
    <location>
        <begin position="1164"/>
        <end position="1177"/>
    </location>
</feature>
<dbReference type="InterPro" id="IPR003595">
    <property type="entry name" value="Tyr_Pase_cat"/>
</dbReference>
<dbReference type="InterPro" id="IPR000242">
    <property type="entry name" value="PTP_cat"/>
</dbReference>
<sequence length="1354" mass="146174">MDVNNDGGFFSSLPIKPIINSNDEGVDLFAQAVARLNNTDKSLLTTRLTPVHSISSGSTPAIASTSSLKSLKLPAPTMSLPRMPIASSSTTRSPSSSGTSSVPSSSSEFTKANSSTLPEILRTPNVLIIDIRPHSAYSSARLPHSISLSVPSTLLKRPAFTLQKLGQMLSSSSSRSRFKEWKKASRILVYDADTSNLQEHSNLFGLLRKFKAEGFAGDLAWLQGGLQALWRDHRHLVETEAISEDEDDGDSAPVLRARDLPSSAFQSTIVHSQPHSLRSSPTQTNVPIPHASSSSLNISFLSNQCAAANPFYDNIRQNIELSQGITERIPLRLSPTTAGRVTDLPFAWLRNIAQSAGRDECTEALAMQFYRIELSEQRRLQGIMAHHSMQSGSLDENTVSDDRNKLENTSEVFPYSIIAGVEKGSKNRYRNIWPFEHSRVRLQGHKHDDYVNASFVQPLGTRRRYIATQGPLPSTFIDFWTVVWEQDIRVVLMLTKEHEGGTIKCGRYWTEGQHGPFELKLVMTSGAKEEDDFGGSFFSTKDTNDETCFNNSQRDEDLEKHNHTIRRVFEVSNIEHPEQGVKTVTHLQYLGWPDMDVPVNPKSLLRLICEVDDLIEGVYQKSDAERQPSPCILLHCSAGVGRTGAYIMIDAVLDGIRNEIRKRALAKKAKLEMAAKISSSMTRSSSALDNSSSSHSDGEIEIKRRKGSPNAMDVDSSSDVPSRCQTPPCLTSSKFSNYFPSVVPSNTLTTQKNTPNKFSDHSSYIPPNASGPIATLHMGDRKSGTDIHVPLVPSSVSSQLKTPKQITKELDLTDSTRVNHQLLQIFSAPGPLTFGISSPVDPSGGGNLPIFQRRASSLLSRRSVKNDFTADDAASMFMSPSPNPDFAMDVESLHPSIEFQQQRNAAGSSSSGEGNNSGSGGDKSSAGSIRSGFGSSSSDGKVTGPLRAAFATMSSADDVPGKNVRSDLLNVFRGRVSGDGSGSGSGEGSGRSASGSSGKVSTSSGSGNGGYSSASSIGRGIGALGVSSPGPSSSNPSISGQGGKPARLQQSPRKVIAFSAKSGLKAPKPVRPAQASMPDLTEGIESSMPFRSLPSRLSSDTNPQNKVLNRVHPSSSSVIEGNETSTSTDNLSSSLFTDTTDTSNTPASLHNFSSQPSALSGGNKDTKKDDSKGKGDKSQVSVKFQSQENNPDHNSVFDYVPPRKLHGEDSPPLLSTLEEPIRQILEDMREQRMSLCQSLRQYVFVHNAIIEGSLLVVDQEKERFGLHGINLAELTPPELEPLLRGGFMSPDNFDKDESSKVGDKQIQTQITTGKRGASPTELLKKDKMGEVALAKRPSVKRGKSTSSGDSTGSS</sequence>
<dbReference type="GO" id="GO:0004725">
    <property type="term" value="F:protein tyrosine phosphatase activity"/>
    <property type="evidence" value="ECO:0007669"/>
    <property type="project" value="UniProtKB-EC"/>
</dbReference>
<feature type="compositionally biased region" description="Polar residues" evidence="3">
    <location>
        <begin position="715"/>
        <end position="726"/>
    </location>
</feature>
<evidence type="ECO:0000313" key="8">
    <source>
        <dbReference type="Proteomes" id="UP000217199"/>
    </source>
</evidence>
<keyword evidence="8" id="KW-1185">Reference proteome</keyword>
<dbReference type="OrthoDB" id="6058203at2759"/>
<proteinExistence type="inferred from homology"/>
<feature type="compositionally biased region" description="Polar residues" evidence="3">
    <location>
        <begin position="746"/>
        <end position="757"/>
    </location>
</feature>
<feature type="compositionally biased region" description="Polar residues" evidence="3">
    <location>
        <begin position="1146"/>
        <end position="1158"/>
    </location>
</feature>
<dbReference type="STRING" id="2282107.A0A286UQA0"/>
<protein>
    <recommendedName>
        <fullName evidence="2">protein-tyrosine-phosphatase</fullName>
        <ecNumber evidence="2">3.1.3.48</ecNumber>
    </recommendedName>
</protein>
<dbReference type="EC" id="3.1.3.48" evidence="2"/>
<feature type="domain" description="Tyrosine specific protein phosphatases" evidence="5">
    <location>
        <begin position="612"/>
        <end position="652"/>
    </location>
</feature>
<comment type="caution">
    <text evidence="7">The sequence shown here is derived from an EMBL/GenBank/DDBJ whole genome shotgun (WGS) entry which is preliminary data.</text>
</comment>
<feature type="compositionally biased region" description="Low complexity" evidence="3">
    <location>
        <begin position="1344"/>
        <end position="1354"/>
    </location>
</feature>
<dbReference type="PROSITE" id="PS50056">
    <property type="entry name" value="TYR_PHOSPHATASE_2"/>
    <property type="match status" value="1"/>
</dbReference>
<dbReference type="SUPFAM" id="SSF52799">
    <property type="entry name" value="(Phosphotyrosine protein) phosphatases II"/>
    <property type="match status" value="1"/>
</dbReference>
<feature type="compositionally biased region" description="Gly residues" evidence="3">
    <location>
        <begin position="977"/>
        <end position="989"/>
    </location>
</feature>
<name>A0A286UQA0_9AGAM</name>
<dbReference type="PRINTS" id="PR00700">
    <property type="entry name" value="PRTYPHPHTASE"/>
</dbReference>
<evidence type="ECO:0000259" key="5">
    <source>
        <dbReference type="PROSITE" id="PS50056"/>
    </source>
</evidence>
<feature type="compositionally biased region" description="Low complexity" evidence="3">
    <location>
        <begin position="990"/>
        <end position="1039"/>
    </location>
</feature>
<dbReference type="PANTHER" id="PTHR19134">
    <property type="entry name" value="RECEPTOR-TYPE TYROSINE-PROTEIN PHOSPHATASE"/>
    <property type="match status" value="1"/>
</dbReference>
<comment type="similarity">
    <text evidence="1">Belongs to the protein-tyrosine phosphatase family. Non-receptor class subfamily.</text>
</comment>
<evidence type="ECO:0000259" key="6">
    <source>
        <dbReference type="PROSITE" id="PS50206"/>
    </source>
</evidence>
<dbReference type="InterPro" id="IPR001763">
    <property type="entry name" value="Rhodanese-like_dom"/>
</dbReference>
<feature type="region of interest" description="Disordered" evidence="3">
    <location>
        <begin position="901"/>
        <end position="941"/>
    </location>
</feature>
<dbReference type="PROSITE" id="PS50055">
    <property type="entry name" value="TYR_PHOSPHATASE_PTP"/>
    <property type="match status" value="1"/>
</dbReference>
<dbReference type="PROSITE" id="PS00383">
    <property type="entry name" value="TYR_PHOSPHATASE_1"/>
    <property type="match status" value="1"/>
</dbReference>
<feature type="compositionally biased region" description="Low complexity" evidence="3">
    <location>
        <begin position="87"/>
        <end position="107"/>
    </location>
</feature>
<feature type="domain" description="Rhodanese" evidence="6">
    <location>
        <begin position="122"/>
        <end position="238"/>
    </location>
</feature>
<feature type="compositionally biased region" description="Low complexity" evidence="3">
    <location>
        <begin position="1124"/>
        <end position="1145"/>
    </location>
</feature>
<dbReference type="InterPro" id="IPR029021">
    <property type="entry name" value="Prot-tyrosine_phosphatase-like"/>
</dbReference>
<feature type="compositionally biased region" description="Low complexity" evidence="3">
    <location>
        <begin position="684"/>
        <end position="695"/>
    </location>
</feature>
<dbReference type="InParanoid" id="A0A286UQA0"/>
<feature type="region of interest" description="Disordered" evidence="3">
    <location>
        <begin position="746"/>
        <end position="765"/>
    </location>
</feature>
<dbReference type="SMART" id="SM00404">
    <property type="entry name" value="PTPc_motif"/>
    <property type="match status" value="1"/>
</dbReference>
<feature type="compositionally biased region" description="Polar residues" evidence="3">
    <location>
        <begin position="1184"/>
        <end position="1193"/>
    </location>
</feature>
<dbReference type="PANTHER" id="PTHR19134:SF561">
    <property type="entry name" value="PROTEIN TYROSINE PHOSPHATASE 36E, ISOFORM A"/>
    <property type="match status" value="1"/>
</dbReference>
<evidence type="ECO:0000259" key="4">
    <source>
        <dbReference type="PROSITE" id="PS50055"/>
    </source>
</evidence>
<feature type="region of interest" description="Disordered" evidence="3">
    <location>
        <begin position="682"/>
        <end position="726"/>
    </location>
</feature>
<dbReference type="SUPFAM" id="SSF52821">
    <property type="entry name" value="Rhodanese/Cell cycle control phosphatase"/>
    <property type="match status" value="1"/>
</dbReference>
<dbReference type="Pfam" id="PF00102">
    <property type="entry name" value="Y_phosphatase"/>
    <property type="match status" value="1"/>
</dbReference>
<dbReference type="SMART" id="SM00194">
    <property type="entry name" value="PTPc"/>
    <property type="match status" value="1"/>
</dbReference>
<dbReference type="Pfam" id="PF00581">
    <property type="entry name" value="Rhodanese"/>
    <property type="match status" value="1"/>
</dbReference>
<evidence type="ECO:0000256" key="1">
    <source>
        <dbReference type="ARBA" id="ARBA00009649"/>
    </source>
</evidence>
<dbReference type="InterPro" id="IPR036873">
    <property type="entry name" value="Rhodanese-like_dom_sf"/>
</dbReference>
<reference evidence="7 8" key="1">
    <citation type="journal article" date="2017" name="Mol. Ecol.">
        <title>Comparative and population genomic landscape of Phellinus noxius: A hypervariable fungus causing root rot in trees.</title>
        <authorList>
            <person name="Chung C.L."/>
            <person name="Lee T.J."/>
            <person name="Akiba M."/>
            <person name="Lee H.H."/>
            <person name="Kuo T.H."/>
            <person name="Liu D."/>
            <person name="Ke H.M."/>
            <person name="Yokoi T."/>
            <person name="Roa M.B."/>
            <person name="Lu M.J."/>
            <person name="Chang Y.Y."/>
            <person name="Ann P.J."/>
            <person name="Tsai J.N."/>
            <person name="Chen C.Y."/>
            <person name="Tzean S.S."/>
            <person name="Ota Y."/>
            <person name="Hattori T."/>
            <person name="Sahashi N."/>
            <person name="Liou R.F."/>
            <person name="Kikuchi T."/>
            <person name="Tsai I.J."/>
        </authorList>
    </citation>
    <scope>NUCLEOTIDE SEQUENCE [LARGE SCALE GENOMIC DNA]</scope>
    <source>
        <strain evidence="7 8">FFPRI411160</strain>
    </source>
</reference>
<evidence type="ECO:0000256" key="3">
    <source>
        <dbReference type="SAM" id="MobiDB-lite"/>
    </source>
</evidence>
<gene>
    <name evidence="7" type="ORF">PNOK_0167600</name>
</gene>
<organism evidence="7 8">
    <name type="scientific">Pyrrhoderma noxium</name>
    <dbReference type="NCBI Taxonomy" id="2282107"/>
    <lineage>
        <taxon>Eukaryota</taxon>
        <taxon>Fungi</taxon>
        <taxon>Dikarya</taxon>
        <taxon>Basidiomycota</taxon>
        <taxon>Agaricomycotina</taxon>
        <taxon>Agaricomycetes</taxon>
        <taxon>Hymenochaetales</taxon>
        <taxon>Hymenochaetaceae</taxon>
        <taxon>Pyrrhoderma</taxon>
    </lineage>
</organism>
<feature type="region of interest" description="Disordered" evidence="3">
    <location>
        <begin position="975"/>
        <end position="1214"/>
    </location>
</feature>
<dbReference type="EMBL" id="NBII01000002">
    <property type="protein sequence ID" value="PAV21719.1"/>
    <property type="molecule type" value="Genomic_DNA"/>
</dbReference>
<feature type="compositionally biased region" description="Low complexity" evidence="3">
    <location>
        <begin position="922"/>
        <end position="940"/>
    </location>
</feature>
<dbReference type="Proteomes" id="UP000217199">
    <property type="component" value="Unassembled WGS sequence"/>
</dbReference>
<feature type="compositionally biased region" description="Basic and acidic residues" evidence="3">
    <location>
        <begin position="1294"/>
        <end position="1303"/>
    </location>
</feature>
<dbReference type="InterPro" id="IPR050348">
    <property type="entry name" value="Protein-Tyr_Phosphatase"/>
</dbReference>
<feature type="domain" description="Tyrosine-protein phosphatase" evidence="4">
    <location>
        <begin position="426"/>
        <end position="659"/>
    </location>
</feature>
<dbReference type="Gene3D" id="3.40.250.10">
    <property type="entry name" value="Rhodanese-like domain"/>
    <property type="match status" value="1"/>
</dbReference>
<dbReference type="InterPro" id="IPR000387">
    <property type="entry name" value="Tyr_Pase_dom"/>
</dbReference>
<feature type="region of interest" description="Disordered" evidence="3">
    <location>
        <begin position="1294"/>
        <end position="1354"/>
    </location>
</feature>
<dbReference type="InterPro" id="IPR016130">
    <property type="entry name" value="Tyr_Pase_AS"/>
</dbReference>
<evidence type="ECO:0000313" key="7">
    <source>
        <dbReference type="EMBL" id="PAV21719.1"/>
    </source>
</evidence>